<dbReference type="Pfam" id="PF17919">
    <property type="entry name" value="RT_RNaseH_2"/>
    <property type="match status" value="1"/>
</dbReference>
<gene>
    <name evidence="9" type="ORF">EMPS_04025</name>
</gene>
<feature type="compositionally biased region" description="Polar residues" evidence="6">
    <location>
        <begin position="565"/>
        <end position="575"/>
    </location>
</feature>
<feature type="compositionally biased region" description="Polar residues" evidence="6">
    <location>
        <begin position="1"/>
        <end position="14"/>
    </location>
</feature>
<evidence type="ECO:0000256" key="7">
    <source>
        <dbReference type="SAM" id="Phobius"/>
    </source>
</evidence>
<dbReference type="GO" id="GO:0016779">
    <property type="term" value="F:nucleotidyltransferase activity"/>
    <property type="evidence" value="ECO:0007669"/>
    <property type="project" value="UniProtKB-KW"/>
</dbReference>
<sequence length="1962" mass="222302">MSEDITTADTSEVYATQVETETTPQPTTTTTFPSSASPTATVTPEGNTTSWQSQDPPHSGATQQFWWRTWALWGQIPPEIRTGIAAAAAYFFNMASHIIVGFLVLMVIAFLGVTIFHTLRSFHLYLNELYHEDESKKTKQAKPGLRIKQLEEPSKAARGQEHKQAPPASNVVKIKKFRPDVLPKFAGRISEDPEAFLRTIDSIKRYYNLTDEELLRAIPTALDGPAAAWMSRIDAPVGTVSSYNEEENEGNSFVVLFRGRFNGDDYKASLHQQLQQVHQKDDESVVEYGERVYDLVQRIDPHQIYPAQQYIQTLIDGLQDNELKTVMNLSMAKTLQEALSQTNFQQNKIMARRMKKGEPLAPFPSNFRNQNTPQVPRAPPRTPSNTPATGANTTPVAPRTECDNCGLTNHVSHRCNYACRFCPPGSGSSHKYADCPIRIEKWKASRSKDLPWENPLSGRAGAGASSSNATAGSSSRIGSIKVMDDAIPDIGIPNFLFGEETPAVECDEELMKIQAVGTRKKNKGKQVQFEQPEEQEQIDQGSSSNDRRTQEDQDLSVQPDPLPEQVTSPSTSQEPQGAEAGPALEHIHPRKDRSQMSAREVEIYDNKLKALDKAKAAKKRRKEDARQEKAFLKAGPDVHLPIYDHYLQGNPEGGDPLDSMMKMAIPTPLPYLLQKDLSFRKKILEMVGMPKSASLVHQQDIQDDSDDSSDDSDDSDDEDDEDPSPAAPKAITKPKRVMPLDVPEDLRLVFFPVIVGNEVVDIQLDNGARVSTISEKMAKALGLTLDPRYKRTLKYPNGIQERTIGSTLIELGVTPDITIPFNFSVIAGQEMPFLAGLDFIKGTLSHYDPELNQVTFGLRGLENVKIPIMETGKEGKGPPHVNPIGAIHLAVGSSEALKITPNKDKKSFKVPSQLLQSISGVRLEHSDKEEPTHVFMPNPEVVEGEIEVLTTHDLPTQDFKIKGKTSTTGTRSIGSLEPVAVPFEPTKPTSRYDINPDLPEDQKKRLESLLQEYDDCFIDRLDQIRVMKIEPIEIQLMPGARPVKQPPRKLSPEASAWLKEYLNRLMENGLIRRSKSPWASPIVLVQNRKLPVPETKGPDVEIHLPAPIEEETDDSPFVSSLPFGPSPSAESIFDEGLFRLCIDYKELNKRVIKDAYPMPSIQTILSRFRKKRFFSAFDFYKGFWAAKLANPSLSAFVCEYGLFESLRLPFGYTNSPAWYQRVMDHIFEPLIPEIVQIYMDDSICASEEFEDHLVHLRKILDLIRKYRLSINRKKTHFGYQTIALLGHQVGVGGIQTNPKIIEKIKQWPTPRNRTQAKGFFALSQYFRRFIKDFGKISRPITLTFSTKKAFEWTKRAQKAKRKLQRLLTHAPILIHPDPDKDYILDVDASEEALGAILQQLHDGYLHPVLFWSYALKGPEVRYSTYERELLALVKAIEYCRPYLLQKHFTVRTDHQALRGFTELANPTPKIFRWMMRLSEFSFEIHYMKGKENVVAHELSHYPGHQEETQSAPIDMIRLQPNTGLEDLLPFTINKYTTIWKCLQPGASGAIQSNKVTTDQVMSWHRKYVALGGDLYKRADSESDHPRRFLRPSEVPGILKEYHDSELGGHTGIASTFNKIREKYYWPGYYGTVAYWVKSCPVCQKHGNEPPKRKAQELVLLNDLTARLFLDHMHMGPSEEGHKWILVGVNETTGWVEAQAVKQPSVDEVALFIFNWICRFSCPITIHCDQGQEFKNQTIDVLLTHYNIKLEFSTAHVSRGSGIVERRNQTIRNVMNRLASKSPRDWPHFLNATLYVLRTLPNRLSGFSPMYLETGRQPRMPGDLRLLEEYWDQSGLKDEEIEEQALERAVYLYNTFEKVRQNAYSVVNAHRRTMIATSMNRKKTRQYPFQEDDLVDLFNKGKKATLHSSAQEMYSGPFKIVKVLDHGKFILSKDDQLCPGHFDGGHLRYHGLKTKSGLNRSRI</sequence>
<dbReference type="CDD" id="cd01647">
    <property type="entry name" value="RT_LTR"/>
    <property type="match status" value="1"/>
</dbReference>
<dbReference type="Pfam" id="PF17921">
    <property type="entry name" value="Integrase_H2C2"/>
    <property type="match status" value="1"/>
</dbReference>
<keyword evidence="4" id="KW-0378">Hydrolase</keyword>
<proteinExistence type="predicted"/>
<feature type="transmembrane region" description="Helical" evidence="7">
    <location>
        <begin position="98"/>
        <end position="119"/>
    </location>
</feature>
<dbReference type="InterPro" id="IPR001584">
    <property type="entry name" value="Integrase_cat-core"/>
</dbReference>
<feature type="region of interest" description="Disordered" evidence="6">
    <location>
        <begin position="517"/>
        <end position="598"/>
    </location>
</feature>
<dbReference type="InterPro" id="IPR005162">
    <property type="entry name" value="Retrotrans_gag_dom"/>
</dbReference>
<feature type="compositionally biased region" description="Low complexity" evidence="6">
    <location>
        <begin position="457"/>
        <end position="475"/>
    </location>
</feature>
<dbReference type="SUPFAM" id="SSF53098">
    <property type="entry name" value="Ribonuclease H-like"/>
    <property type="match status" value="1"/>
</dbReference>
<keyword evidence="4" id="KW-0255">Endonuclease</keyword>
<dbReference type="Gene3D" id="1.10.340.70">
    <property type="match status" value="1"/>
</dbReference>
<feature type="compositionally biased region" description="Acidic residues" evidence="6">
    <location>
        <begin position="701"/>
        <end position="723"/>
    </location>
</feature>
<dbReference type="PROSITE" id="PS50994">
    <property type="entry name" value="INTEGRASE"/>
    <property type="match status" value="1"/>
</dbReference>
<protein>
    <recommendedName>
        <fullName evidence="8">Integrase catalytic domain-containing protein</fullName>
    </recommendedName>
</protein>
<reference evidence="9" key="2">
    <citation type="journal article" date="2022" name="Microbiol. Resour. Announc.">
        <title>Whole-Genome Sequence of Entomortierella parvispora E1425, a Mucoromycotan Fungus Associated with Burkholderiaceae-Related Endosymbiotic Bacteria.</title>
        <authorList>
            <person name="Herlambang A."/>
            <person name="Guo Y."/>
            <person name="Takashima Y."/>
            <person name="Narisawa K."/>
            <person name="Ohta H."/>
            <person name="Nishizawa T."/>
        </authorList>
    </citation>
    <scope>NUCLEOTIDE SEQUENCE</scope>
    <source>
        <strain evidence="9">E1425</strain>
    </source>
</reference>
<feature type="domain" description="Integrase catalytic" evidence="8">
    <location>
        <begin position="1645"/>
        <end position="1816"/>
    </location>
</feature>
<comment type="caution">
    <text evidence="9">The sequence shown here is derived from an EMBL/GenBank/DDBJ whole genome shotgun (WGS) entry which is preliminary data.</text>
</comment>
<feature type="region of interest" description="Disordered" evidence="6">
    <location>
        <begin position="449"/>
        <end position="475"/>
    </location>
</feature>
<dbReference type="PANTHER" id="PTHR37984">
    <property type="entry name" value="PROTEIN CBG26694"/>
    <property type="match status" value="1"/>
</dbReference>
<feature type="compositionally biased region" description="Polar residues" evidence="6">
    <location>
        <begin position="383"/>
        <end position="395"/>
    </location>
</feature>
<dbReference type="SUPFAM" id="SSF50630">
    <property type="entry name" value="Acid proteases"/>
    <property type="match status" value="1"/>
</dbReference>
<dbReference type="Proteomes" id="UP000827284">
    <property type="component" value="Unassembled WGS sequence"/>
</dbReference>
<evidence type="ECO:0000256" key="4">
    <source>
        <dbReference type="ARBA" id="ARBA00022759"/>
    </source>
</evidence>
<keyword evidence="7" id="KW-0812">Transmembrane</keyword>
<keyword evidence="7" id="KW-1133">Transmembrane helix</keyword>
<evidence type="ECO:0000256" key="2">
    <source>
        <dbReference type="ARBA" id="ARBA00022695"/>
    </source>
</evidence>
<evidence type="ECO:0000256" key="5">
    <source>
        <dbReference type="ARBA" id="ARBA00023268"/>
    </source>
</evidence>
<reference evidence="9" key="1">
    <citation type="submission" date="2021-11" db="EMBL/GenBank/DDBJ databases">
        <authorList>
            <person name="Herlambang A."/>
            <person name="Guo Y."/>
            <person name="Takashima Y."/>
            <person name="Nishizawa T."/>
        </authorList>
    </citation>
    <scope>NUCLEOTIDE SEQUENCE</scope>
    <source>
        <strain evidence="9">E1425</strain>
    </source>
</reference>
<feature type="region of interest" description="Disordered" evidence="6">
    <location>
        <begin position="358"/>
        <end position="398"/>
    </location>
</feature>
<dbReference type="InterPro" id="IPR012337">
    <property type="entry name" value="RNaseH-like_sf"/>
</dbReference>
<dbReference type="Gene3D" id="3.30.70.270">
    <property type="match status" value="2"/>
</dbReference>
<accession>A0A9P3H7Y8</accession>
<dbReference type="PANTHER" id="PTHR37984:SF5">
    <property type="entry name" value="PROTEIN NYNRIN-LIKE"/>
    <property type="match status" value="1"/>
</dbReference>
<dbReference type="InterPro" id="IPR043502">
    <property type="entry name" value="DNA/RNA_pol_sf"/>
</dbReference>
<organism evidence="9 10">
    <name type="scientific">Entomortierella parvispora</name>
    <dbReference type="NCBI Taxonomy" id="205924"/>
    <lineage>
        <taxon>Eukaryota</taxon>
        <taxon>Fungi</taxon>
        <taxon>Fungi incertae sedis</taxon>
        <taxon>Mucoromycota</taxon>
        <taxon>Mortierellomycotina</taxon>
        <taxon>Mortierellomycetes</taxon>
        <taxon>Mortierellales</taxon>
        <taxon>Mortierellaceae</taxon>
        <taxon>Entomortierella</taxon>
    </lineage>
</organism>
<dbReference type="CDD" id="cd09274">
    <property type="entry name" value="RNase_HI_RT_Ty3"/>
    <property type="match status" value="1"/>
</dbReference>
<dbReference type="Gene3D" id="3.10.10.10">
    <property type="entry name" value="HIV Type 1 Reverse Transcriptase, subunit A, domain 1"/>
    <property type="match status" value="2"/>
</dbReference>
<dbReference type="GO" id="GO:0005634">
    <property type="term" value="C:nucleus"/>
    <property type="evidence" value="ECO:0007669"/>
    <property type="project" value="UniProtKB-ARBA"/>
</dbReference>
<dbReference type="InterPro" id="IPR000477">
    <property type="entry name" value="RT_dom"/>
</dbReference>
<evidence type="ECO:0000259" key="8">
    <source>
        <dbReference type="PROSITE" id="PS50994"/>
    </source>
</evidence>
<keyword evidence="10" id="KW-1185">Reference proteome</keyword>
<dbReference type="GO" id="GO:0015074">
    <property type="term" value="P:DNA integration"/>
    <property type="evidence" value="ECO:0007669"/>
    <property type="project" value="InterPro"/>
</dbReference>
<evidence type="ECO:0000256" key="1">
    <source>
        <dbReference type="ARBA" id="ARBA00022679"/>
    </source>
</evidence>
<dbReference type="Pfam" id="PF00078">
    <property type="entry name" value="RVT_1"/>
    <property type="match status" value="1"/>
</dbReference>
<dbReference type="InterPro" id="IPR041588">
    <property type="entry name" value="Integrase_H2C2"/>
</dbReference>
<dbReference type="InterPro" id="IPR021109">
    <property type="entry name" value="Peptidase_aspartic_dom_sf"/>
</dbReference>
<evidence type="ECO:0000313" key="10">
    <source>
        <dbReference type="Proteomes" id="UP000827284"/>
    </source>
</evidence>
<dbReference type="GO" id="GO:0003676">
    <property type="term" value="F:nucleic acid binding"/>
    <property type="evidence" value="ECO:0007669"/>
    <property type="project" value="InterPro"/>
</dbReference>
<keyword evidence="5" id="KW-0511">Multifunctional enzyme</keyword>
<dbReference type="EMBL" id="BQFW01000005">
    <property type="protein sequence ID" value="GJJ71675.1"/>
    <property type="molecule type" value="Genomic_DNA"/>
</dbReference>
<dbReference type="OrthoDB" id="2446696at2759"/>
<keyword evidence="2" id="KW-0548">Nucleotidyltransferase</keyword>
<dbReference type="Gene3D" id="3.30.420.10">
    <property type="entry name" value="Ribonuclease H-like superfamily/Ribonuclease H"/>
    <property type="match status" value="1"/>
</dbReference>
<dbReference type="FunFam" id="3.10.20.370:FF:000001">
    <property type="entry name" value="Retrovirus-related Pol polyprotein from transposon 17.6-like protein"/>
    <property type="match status" value="1"/>
</dbReference>
<keyword evidence="1" id="KW-0808">Transferase</keyword>
<evidence type="ECO:0000256" key="3">
    <source>
        <dbReference type="ARBA" id="ARBA00022722"/>
    </source>
</evidence>
<dbReference type="Gene3D" id="2.40.70.10">
    <property type="entry name" value="Acid Proteases"/>
    <property type="match status" value="1"/>
</dbReference>
<dbReference type="InterPro" id="IPR036397">
    <property type="entry name" value="RNaseH_sf"/>
</dbReference>
<evidence type="ECO:0000313" key="9">
    <source>
        <dbReference type="EMBL" id="GJJ71675.1"/>
    </source>
</evidence>
<dbReference type="SUPFAM" id="SSF56672">
    <property type="entry name" value="DNA/RNA polymerases"/>
    <property type="match status" value="1"/>
</dbReference>
<dbReference type="InterPro" id="IPR043128">
    <property type="entry name" value="Rev_trsase/Diguanyl_cyclase"/>
</dbReference>
<dbReference type="GO" id="GO:0004519">
    <property type="term" value="F:endonuclease activity"/>
    <property type="evidence" value="ECO:0007669"/>
    <property type="project" value="UniProtKB-KW"/>
</dbReference>
<keyword evidence="7" id="KW-0472">Membrane</keyword>
<dbReference type="InterPro" id="IPR041577">
    <property type="entry name" value="RT_RNaseH_2"/>
</dbReference>
<dbReference type="FunFam" id="3.30.70.270:FF:000020">
    <property type="entry name" value="Transposon Tf2-6 polyprotein-like Protein"/>
    <property type="match status" value="1"/>
</dbReference>
<feature type="compositionally biased region" description="Low complexity" evidence="6">
    <location>
        <begin position="15"/>
        <end position="45"/>
    </location>
</feature>
<name>A0A9P3H7Y8_9FUNG</name>
<dbReference type="FunFam" id="1.10.340.70:FF:000001">
    <property type="entry name" value="Retrovirus-related Pol polyprotein from transposon gypsy-like Protein"/>
    <property type="match status" value="1"/>
</dbReference>
<evidence type="ECO:0000256" key="6">
    <source>
        <dbReference type="SAM" id="MobiDB-lite"/>
    </source>
</evidence>
<feature type="compositionally biased region" description="Polar residues" evidence="6">
    <location>
        <begin position="46"/>
        <end position="61"/>
    </location>
</feature>
<keyword evidence="3" id="KW-0540">Nuclease</keyword>
<dbReference type="Gene3D" id="3.10.20.370">
    <property type="match status" value="1"/>
</dbReference>
<dbReference type="InterPro" id="IPR050951">
    <property type="entry name" value="Retrovirus_Pol_polyprotein"/>
</dbReference>
<dbReference type="Pfam" id="PF03732">
    <property type="entry name" value="Retrotrans_gag"/>
    <property type="match status" value="1"/>
</dbReference>
<feature type="region of interest" description="Disordered" evidence="6">
    <location>
        <begin position="1"/>
        <end position="61"/>
    </location>
</feature>
<feature type="region of interest" description="Disordered" evidence="6">
    <location>
        <begin position="694"/>
        <end position="736"/>
    </location>
</feature>